<feature type="domain" description="Retrovirus-related Pol polyprotein from transposon TNT 1-94-like beta-barrel" evidence="1">
    <location>
        <begin position="1"/>
        <end position="74"/>
    </location>
</feature>
<dbReference type="VEuPathDB" id="AmoebaDB:ACA1_254000"/>
<dbReference type="InterPro" id="IPR054722">
    <property type="entry name" value="PolX-like_BBD"/>
</dbReference>
<dbReference type="Proteomes" id="UP000011083">
    <property type="component" value="Unassembled WGS sequence"/>
</dbReference>
<dbReference type="GeneID" id="14923317"/>
<dbReference type="Pfam" id="PF22936">
    <property type="entry name" value="Pol_BBD"/>
    <property type="match status" value="1"/>
</dbReference>
<sequence length="79" mass="8787">MTSDRATLHQFQELTLSTVTLSNNSTIQVTGQGDIHSHIVINQCCVTITLTNVLYIPQLCKSLILPNRITKMGYVVLQD</sequence>
<proteinExistence type="predicted"/>
<keyword evidence="3" id="KW-1185">Reference proteome</keyword>
<dbReference type="KEGG" id="acan:ACA1_254000"/>
<dbReference type="AlphaFoldDB" id="L8HCA1"/>
<evidence type="ECO:0000313" key="2">
    <source>
        <dbReference type="EMBL" id="ELR22383.1"/>
    </source>
</evidence>
<evidence type="ECO:0000313" key="3">
    <source>
        <dbReference type="Proteomes" id="UP000011083"/>
    </source>
</evidence>
<gene>
    <name evidence="2" type="ORF">ACA1_254000</name>
</gene>
<organism evidence="2 3">
    <name type="scientific">Acanthamoeba castellanii (strain ATCC 30010 / Neff)</name>
    <dbReference type="NCBI Taxonomy" id="1257118"/>
    <lineage>
        <taxon>Eukaryota</taxon>
        <taxon>Amoebozoa</taxon>
        <taxon>Discosea</taxon>
        <taxon>Longamoebia</taxon>
        <taxon>Centramoebida</taxon>
        <taxon>Acanthamoebidae</taxon>
        <taxon>Acanthamoeba</taxon>
    </lineage>
</organism>
<evidence type="ECO:0000259" key="1">
    <source>
        <dbReference type="Pfam" id="PF22936"/>
    </source>
</evidence>
<name>L8HCA1_ACACF</name>
<reference evidence="2 3" key="1">
    <citation type="journal article" date="2013" name="Genome Biol.">
        <title>Genome of Acanthamoeba castellanii highlights extensive lateral gene transfer and early evolution of tyrosine kinase signaling.</title>
        <authorList>
            <person name="Clarke M."/>
            <person name="Lohan A.J."/>
            <person name="Liu B."/>
            <person name="Lagkouvardos I."/>
            <person name="Roy S."/>
            <person name="Zafar N."/>
            <person name="Bertelli C."/>
            <person name="Schilde C."/>
            <person name="Kianianmomeni A."/>
            <person name="Burglin T.R."/>
            <person name="Frech C."/>
            <person name="Turcotte B."/>
            <person name="Kopec K.O."/>
            <person name="Synnott J.M."/>
            <person name="Choo C."/>
            <person name="Paponov I."/>
            <person name="Finkler A."/>
            <person name="Soon Heng Tan C."/>
            <person name="Hutchins A.P."/>
            <person name="Weinmeier T."/>
            <person name="Rattei T."/>
            <person name="Chu J.S."/>
            <person name="Gimenez G."/>
            <person name="Irimia M."/>
            <person name="Rigden D.J."/>
            <person name="Fitzpatrick D.A."/>
            <person name="Lorenzo-Morales J."/>
            <person name="Bateman A."/>
            <person name="Chiu C.H."/>
            <person name="Tang P."/>
            <person name="Hegemann P."/>
            <person name="Fromm H."/>
            <person name="Raoult D."/>
            <person name="Greub G."/>
            <person name="Miranda-Saavedra D."/>
            <person name="Chen N."/>
            <person name="Nash P."/>
            <person name="Ginger M.L."/>
            <person name="Horn M."/>
            <person name="Schaap P."/>
            <person name="Caler L."/>
            <person name="Loftus B."/>
        </authorList>
    </citation>
    <scope>NUCLEOTIDE SEQUENCE [LARGE SCALE GENOMIC DNA]</scope>
    <source>
        <strain evidence="2 3">Neff</strain>
    </source>
</reference>
<dbReference type="RefSeq" id="XP_004367639.1">
    <property type="nucleotide sequence ID" value="XM_004367582.1"/>
</dbReference>
<protein>
    <recommendedName>
        <fullName evidence="1">Retrovirus-related Pol polyprotein from transposon TNT 1-94-like beta-barrel domain-containing protein</fullName>
    </recommendedName>
</protein>
<dbReference type="EMBL" id="KB007885">
    <property type="protein sequence ID" value="ELR22383.1"/>
    <property type="molecule type" value="Genomic_DNA"/>
</dbReference>
<accession>L8HCA1</accession>